<accession>A0AAE0GC58</accession>
<proteinExistence type="predicted"/>
<dbReference type="InterPro" id="IPR016024">
    <property type="entry name" value="ARM-type_fold"/>
</dbReference>
<dbReference type="Proteomes" id="UP001190700">
    <property type="component" value="Unassembled WGS sequence"/>
</dbReference>
<dbReference type="GO" id="GO:0019887">
    <property type="term" value="F:protein kinase regulator activity"/>
    <property type="evidence" value="ECO:0007669"/>
    <property type="project" value="TreeGrafter"/>
</dbReference>
<keyword evidence="3" id="KW-1185">Reference proteome</keyword>
<dbReference type="SUPFAM" id="SSF48371">
    <property type="entry name" value="ARM repeat"/>
    <property type="match status" value="1"/>
</dbReference>
<dbReference type="GO" id="GO:0005829">
    <property type="term" value="C:cytosol"/>
    <property type="evidence" value="ECO:0007669"/>
    <property type="project" value="TreeGrafter"/>
</dbReference>
<dbReference type="AlphaFoldDB" id="A0AAE0GC58"/>
<comment type="caution">
    <text evidence="2">The sequence shown here is derived from an EMBL/GenBank/DDBJ whole genome shotgun (WGS) entry which is preliminary data.</text>
</comment>
<evidence type="ECO:0000313" key="3">
    <source>
        <dbReference type="Proteomes" id="UP001190700"/>
    </source>
</evidence>
<keyword evidence="2" id="KW-0808">Transferase</keyword>
<protein>
    <submittedName>
        <fullName evidence="2">EIF-2-alpha kinase activator GCN1</fullName>
    </submittedName>
</protein>
<dbReference type="EMBL" id="LGRX02007224">
    <property type="protein sequence ID" value="KAK3275444.1"/>
    <property type="molecule type" value="Genomic_DNA"/>
</dbReference>
<organism evidence="2 3">
    <name type="scientific">Cymbomonas tetramitiformis</name>
    <dbReference type="NCBI Taxonomy" id="36881"/>
    <lineage>
        <taxon>Eukaryota</taxon>
        <taxon>Viridiplantae</taxon>
        <taxon>Chlorophyta</taxon>
        <taxon>Pyramimonadophyceae</taxon>
        <taxon>Pyramimonadales</taxon>
        <taxon>Pyramimonadaceae</taxon>
        <taxon>Cymbomonas</taxon>
    </lineage>
</organism>
<dbReference type="GO" id="GO:0016301">
    <property type="term" value="F:kinase activity"/>
    <property type="evidence" value="ECO:0007669"/>
    <property type="project" value="UniProtKB-KW"/>
</dbReference>
<name>A0AAE0GC58_9CHLO</name>
<keyword evidence="2" id="KW-0418">Kinase</keyword>
<keyword evidence="1" id="KW-0677">Repeat</keyword>
<dbReference type="GO" id="GO:0006417">
    <property type="term" value="P:regulation of translation"/>
    <property type="evidence" value="ECO:0007669"/>
    <property type="project" value="TreeGrafter"/>
</dbReference>
<sequence length="416" mass="43915">MGAASYEDVVRASPQLTADHLHPRGSDLLSARRSAVAQKRDPQEELRQAQLTSEAEVRAGVQVIADELSLGLDIVTALLEGAPHYCIQRLDQLQGAVMRLLASPVVGGGAGFRAIRAMADCCFPGAFQGDSIACAMRQMVQNVDAEAGGENVKEIVNTVHLMAKASATKLLPQGTFRVMFPLLRHVLGAASITPLTTEAYNVLSAHMAAGGELPRREILPLLFHMLELQGPGSTARLLPLVKSCCAGVDEADLTLVLNGLGSSAAHVRAAAIAGAMQVPCIEDLSVAPTTALTCQLFSATHDTDEGVKTAALNLWDHYDQELPADYASEMLAYLVSPSSSVRAAASTALTEAIRMHEDTLSATLNALMASFSACDMAAGRQAVAETLLKSVELLRARNLPAVSSFLSKCSGLECAW</sequence>
<evidence type="ECO:0000256" key="1">
    <source>
        <dbReference type="ARBA" id="ARBA00022737"/>
    </source>
</evidence>
<gene>
    <name evidence="2" type="ORF">CYMTET_16425</name>
</gene>
<reference evidence="2 3" key="1">
    <citation type="journal article" date="2015" name="Genome Biol. Evol.">
        <title>Comparative Genomics of a Bacterivorous Green Alga Reveals Evolutionary Causalities and Consequences of Phago-Mixotrophic Mode of Nutrition.</title>
        <authorList>
            <person name="Burns J.A."/>
            <person name="Paasch A."/>
            <person name="Narechania A."/>
            <person name="Kim E."/>
        </authorList>
    </citation>
    <scope>NUCLEOTIDE SEQUENCE [LARGE SCALE GENOMIC DNA]</scope>
    <source>
        <strain evidence="2 3">PLY_AMNH</strain>
    </source>
</reference>
<dbReference type="PANTHER" id="PTHR23346:SF7">
    <property type="entry name" value="STALLED RIBOSOME SENSOR GCN1"/>
    <property type="match status" value="1"/>
</dbReference>
<evidence type="ECO:0000313" key="2">
    <source>
        <dbReference type="EMBL" id="KAK3275444.1"/>
    </source>
</evidence>
<dbReference type="GO" id="GO:0034198">
    <property type="term" value="P:cellular response to amino acid starvation"/>
    <property type="evidence" value="ECO:0007669"/>
    <property type="project" value="TreeGrafter"/>
</dbReference>
<dbReference type="PANTHER" id="PTHR23346">
    <property type="entry name" value="TRANSLATIONAL ACTIVATOR GCN1-RELATED"/>
    <property type="match status" value="1"/>
</dbReference>